<dbReference type="AlphaFoldDB" id="A0A0M3JAR4"/>
<evidence type="ECO:0000313" key="3">
    <source>
        <dbReference type="WBParaSite" id="ASIM_0000468601-mRNA-1"/>
    </source>
</evidence>
<organism evidence="3">
    <name type="scientific">Anisakis simplex</name>
    <name type="common">Herring worm</name>
    <dbReference type="NCBI Taxonomy" id="6269"/>
    <lineage>
        <taxon>Eukaryota</taxon>
        <taxon>Metazoa</taxon>
        <taxon>Ecdysozoa</taxon>
        <taxon>Nematoda</taxon>
        <taxon>Chromadorea</taxon>
        <taxon>Rhabditida</taxon>
        <taxon>Spirurina</taxon>
        <taxon>Ascaridomorpha</taxon>
        <taxon>Ascaridoidea</taxon>
        <taxon>Anisakidae</taxon>
        <taxon>Anisakis</taxon>
        <taxon>Anisakis simplex complex</taxon>
    </lineage>
</organism>
<keyword evidence="2" id="KW-1185">Reference proteome</keyword>
<dbReference type="EMBL" id="UYRR01007887">
    <property type="protein sequence ID" value="VDK23954.1"/>
    <property type="molecule type" value="Genomic_DNA"/>
</dbReference>
<reference evidence="1 2" key="2">
    <citation type="submission" date="2018-11" db="EMBL/GenBank/DDBJ databases">
        <authorList>
            <consortium name="Pathogen Informatics"/>
        </authorList>
    </citation>
    <scope>NUCLEOTIDE SEQUENCE [LARGE SCALE GENOMIC DNA]</scope>
</reference>
<proteinExistence type="predicted"/>
<gene>
    <name evidence="1" type="ORF">ASIM_LOCUS4496</name>
</gene>
<accession>A0A0M3JAR4</accession>
<dbReference type="OrthoDB" id="10584169at2759"/>
<dbReference type="WBParaSite" id="ASIM_0000468601-mRNA-1">
    <property type="protein sequence ID" value="ASIM_0000468601-mRNA-1"/>
    <property type="gene ID" value="ASIM_0000468601"/>
</dbReference>
<protein>
    <submittedName>
        <fullName evidence="3">Phosducin domain-containing protein</fullName>
    </submittedName>
</protein>
<evidence type="ECO:0000313" key="2">
    <source>
        <dbReference type="Proteomes" id="UP000267096"/>
    </source>
</evidence>
<sequence length="153" mass="17914">MYRLMFSCYTTIFESVSFRRHFFRRRKCSSNNTDEKRLTLSQETVTDAQTEMDNMAATTIDAEEDDYSLSDEERLWQQLRERLNSADERNANPPTIIVQNTDLQSELESERPEVIVNEYACFTVSLSKSPLHRINFTSLIVTLTITCFSTRIF</sequence>
<reference evidence="3" key="1">
    <citation type="submission" date="2017-02" db="UniProtKB">
        <authorList>
            <consortium name="WormBaseParasite"/>
        </authorList>
    </citation>
    <scope>IDENTIFICATION</scope>
</reference>
<evidence type="ECO:0000313" key="1">
    <source>
        <dbReference type="EMBL" id="VDK23954.1"/>
    </source>
</evidence>
<dbReference type="Proteomes" id="UP000267096">
    <property type="component" value="Unassembled WGS sequence"/>
</dbReference>
<name>A0A0M3JAR4_ANISI</name>